<dbReference type="GO" id="GO:0016020">
    <property type="term" value="C:membrane"/>
    <property type="evidence" value="ECO:0007669"/>
    <property type="project" value="UniProtKB-SubCell"/>
</dbReference>
<feature type="transmembrane region" description="Helical" evidence="8">
    <location>
        <begin position="336"/>
        <end position="354"/>
    </location>
</feature>
<comment type="similarity">
    <text evidence="2">Belongs to the amino acid-polyamine-organocation (APC) superfamily. Spore germination protein (SGP) (TC 2.A.3.9) family.</text>
</comment>
<keyword evidence="3" id="KW-0813">Transport</keyword>
<gene>
    <name evidence="9" type="ORF">AWM68_00270</name>
</gene>
<accession>A0A165P2H1</accession>
<dbReference type="PANTHER" id="PTHR34975:SF2">
    <property type="entry name" value="SPORE GERMINATION PROTEIN A2"/>
    <property type="match status" value="1"/>
</dbReference>
<evidence type="ECO:0000313" key="10">
    <source>
        <dbReference type="Proteomes" id="UP000076567"/>
    </source>
</evidence>
<dbReference type="RefSeq" id="WP_066235968.1">
    <property type="nucleotide sequence ID" value="NZ_LRFC01000001.1"/>
</dbReference>
<feature type="transmembrane region" description="Helical" evidence="8">
    <location>
        <begin position="220"/>
        <end position="240"/>
    </location>
</feature>
<comment type="subcellular location">
    <subcellularLocation>
        <location evidence="1">Membrane</location>
        <topology evidence="1">Multi-pass membrane protein</topology>
    </subcellularLocation>
</comment>
<dbReference type="InterPro" id="IPR004761">
    <property type="entry name" value="Spore_GerAB"/>
</dbReference>
<feature type="transmembrane region" description="Helical" evidence="8">
    <location>
        <begin position="192"/>
        <end position="208"/>
    </location>
</feature>
<keyword evidence="10" id="KW-1185">Reference proteome</keyword>
<comment type="caution">
    <text evidence="9">The sequence shown here is derived from an EMBL/GenBank/DDBJ whole genome shotgun (WGS) entry which is preliminary data.</text>
</comment>
<dbReference type="NCBIfam" id="TIGR00912">
    <property type="entry name" value="2A0309"/>
    <property type="match status" value="1"/>
</dbReference>
<evidence type="ECO:0000256" key="8">
    <source>
        <dbReference type="SAM" id="Phobius"/>
    </source>
</evidence>
<organism evidence="9 10">
    <name type="scientific">Fictibacillus phosphorivorans</name>
    <dbReference type="NCBI Taxonomy" id="1221500"/>
    <lineage>
        <taxon>Bacteria</taxon>
        <taxon>Bacillati</taxon>
        <taxon>Bacillota</taxon>
        <taxon>Bacilli</taxon>
        <taxon>Bacillales</taxon>
        <taxon>Fictibacillaceae</taxon>
        <taxon>Fictibacillus</taxon>
    </lineage>
</organism>
<evidence type="ECO:0000256" key="3">
    <source>
        <dbReference type="ARBA" id="ARBA00022448"/>
    </source>
</evidence>
<protein>
    <submittedName>
        <fullName evidence="9">Spore gernimation protein GerB</fullName>
    </submittedName>
</protein>
<feature type="transmembrane region" description="Helical" evidence="8">
    <location>
        <begin position="45"/>
        <end position="65"/>
    </location>
</feature>
<keyword evidence="7 8" id="KW-0472">Membrane</keyword>
<evidence type="ECO:0000256" key="5">
    <source>
        <dbReference type="ARBA" id="ARBA00022692"/>
    </source>
</evidence>
<feature type="transmembrane region" description="Helical" evidence="8">
    <location>
        <begin position="269"/>
        <end position="291"/>
    </location>
</feature>
<feature type="transmembrane region" description="Helical" evidence="8">
    <location>
        <begin position="143"/>
        <end position="165"/>
    </location>
</feature>
<dbReference type="GO" id="GO:0009847">
    <property type="term" value="P:spore germination"/>
    <property type="evidence" value="ECO:0007669"/>
    <property type="project" value="InterPro"/>
</dbReference>
<keyword evidence="4" id="KW-0309">Germination</keyword>
<dbReference type="PANTHER" id="PTHR34975">
    <property type="entry name" value="SPORE GERMINATION PROTEIN A2"/>
    <property type="match status" value="1"/>
</dbReference>
<feature type="transmembrane region" description="Helical" evidence="8">
    <location>
        <begin position="86"/>
        <end position="108"/>
    </location>
</feature>
<dbReference type="Proteomes" id="UP000076567">
    <property type="component" value="Unassembled WGS sequence"/>
</dbReference>
<dbReference type="OrthoDB" id="2380240at2"/>
<keyword evidence="6 8" id="KW-1133">Transmembrane helix</keyword>
<evidence type="ECO:0000256" key="2">
    <source>
        <dbReference type="ARBA" id="ARBA00007998"/>
    </source>
</evidence>
<dbReference type="Pfam" id="PF03845">
    <property type="entry name" value="Spore_permease"/>
    <property type="match status" value="1"/>
</dbReference>
<dbReference type="EMBL" id="LRFC01000001">
    <property type="protein sequence ID" value="KZE68750.1"/>
    <property type="molecule type" value="Genomic_DNA"/>
</dbReference>
<evidence type="ECO:0000313" key="9">
    <source>
        <dbReference type="EMBL" id="KZE68750.1"/>
    </source>
</evidence>
<evidence type="ECO:0000256" key="6">
    <source>
        <dbReference type="ARBA" id="ARBA00022989"/>
    </source>
</evidence>
<reference evidence="10" key="1">
    <citation type="submission" date="2016-01" db="EMBL/GenBank/DDBJ databases">
        <title>Draft genome of Chromobacterium sp. F49.</title>
        <authorList>
            <person name="Hong K.W."/>
        </authorList>
    </citation>
    <scope>NUCLEOTIDE SEQUENCE [LARGE SCALE GENOMIC DNA]</scope>
    <source>
        <strain evidence="10">P7IIIA</strain>
    </source>
</reference>
<evidence type="ECO:0000256" key="1">
    <source>
        <dbReference type="ARBA" id="ARBA00004141"/>
    </source>
</evidence>
<name>A0A165P2H1_9BACL</name>
<proteinExistence type="inferred from homology"/>
<keyword evidence="5 8" id="KW-0812">Transmembrane</keyword>
<evidence type="ECO:0000256" key="7">
    <source>
        <dbReference type="ARBA" id="ARBA00023136"/>
    </source>
</evidence>
<sequence length="372" mass="42888">MQKIKEAFLVSPFLVFFLVHSEQIGVGVLGYQRIIAKYAGYDSWISVIIAAAFVHILIWMIYYVLNNGDGDIVSIHKSLFGGLFGNLFNLALLLYFLLWSITVLRTYIEVIQVWMFPTLSTWKIAIVFLLLTYYVVSSGFRTVAGVCYLGVVIPLGLITLLFYPLEFTHFSNLLPVFDENIKDYLSATKNMMLSYLGFETLLVFYPFIKNAKRSQRFAHHANIFTFMMYLLVTLFSFAFFSEEQLARNIWATLSMVKIVQVSFVERFDFVFVSIWCLVILPNITLAIWCSSRVAKLMLNIRQHVTLIVLLGVVLVSCIFLDTRLKINLLNNYTNIIGFYLAISYIPLLFITTFLKKQLKKKRKNNEQATPTT</sequence>
<dbReference type="Gene3D" id="1.20.1740.10">
    <property type="entry name" value="Amino acid/polyamine transporter I"/>
    <property type="match status" value="1"/>
</dbReference>
<feature type="transmembrane region" description="Helical" evidence="8">
    <location>
        <begin position="114"/>
        <end position="136"/>
    </location>
</feature>
<evidence type="ECO:0000256" key="4">
    <source>
        <dbReference type="ARBA" id="ARBA00022544"/>
    </source>
</evidence>
<dbReference type="AlphaFoldDB" id="A0A165P2H1"/>
<feature type="transmembrane region" description="Helical" evidence="8">
    <location>
        <begin position="303"/>
        <end position="324"/>
    </location>
</feature>